<keyword evidence="2" id="KW-0813">Transport</keyword>
<evidence type="ECO:0000313" key="5">
    <source>
        <dbReference type="Proteomes" id="UP001519287"/>
    </source>
</evidence>
<keyword evidence="5" id="KW-1185">Reference proteome</keyword>
<gene>
    <name evidence="4" type="ORF">J2Z66_000259</name>
</gene>
<dbReference type="Proteomes" id="UP001519287">
    <property type="component" value="Unassembled WGS sequence"/>
</dbReference>
<dbReference type="RefSeq" id="WP_209968887.1">
    <property type="nucleotide sequence ID" value="NZ_JAGGLB010000001.1"/>
</dbReference>
<keyword evidence="3" id="KW-0732">Signal</keyword>
<dbReference type="PANTHER" id="PTHR43649:SF29">
    <property type="entry name" value="OSMOPROTECTIVE COMPOUNDS-BINDING PROTEIN GGTB"/>
    <property type="match status" value="1"/>
</dbReference>
<sequence length="434" mass="47669">MKKFMVTLIAIMLVISLAACGSEGSKTKNGQGTAGAGNENGGEKQEVVFQLWITPNLTKEYYDGIIKKFEAVNPDIKVTTIQPPANEGTPDNYLKTLLAAGDFPDIIQNATTKLFVDADALLEIPVDSEIEKINNYQNDFIDGKLYNISPIREPHSFIFYNKKLFADAGITALPTTWAELEAVSAKLKEKGITPLLGSGDWVSGFQMSLLTSPTVYKDQPNWYADRYDDKVKFSDPGWMEAAQYYAGLVNKGYFNKGVLSIDYAAVEQEFLKGNGAMYPMGVWFSAAEAKAVKDFEVGVFPAPTKDGSKSLVGGENVGGYSVSKNSKNPEAALKFAKYIALDPEALKGFLQADGSFSSLKDPVQWDMSPLQLEIAEMLKDFPLMSGHWSLKAGKIPVSGLQNQYDKVAQNILLGNADVAKEMQSLDEYWDKNEK</sequence>
<evidence type="ECO:0000256" key="3">
    <source>
        <dbReference type="SAM" id="SignalP"/>
    </source>
</evidence>
<dbReference type="InterPro" id="IPR006059">
    <property type="entry name" value="SBP"/>
</dbReference>
<dbReference type="EMBL" id="JAGGLB010000001">
    <property type="protein sequence ID" value="MBP1988664.1"/>
    <property type="molecule type" value="Genomic_DNA"/>
</dbReference>
<accession>A0ABS4IPX4</accession>
<dbReference type="InterPro" id="IPR050490">
    <property type="entry name" value="Bact_solute-bd_prot1"/>
</dbReference>
<organism evidence="4 5">
    <name type="scientific">Paenibacillus eucommiae</name>
    <dbReference type="NCBI Taxonomy" id="1355755"/>
    <lineage>
        <taxon>Bacteria</taxon>
        <taxon>Bacillati</taxon>
        <taxon>Bacillota</taxon>
        <taxon>Bacilli</taxon>
        <taxon>Bacillales</taxon>
        <taxon>Paenibacillaceae</taxon>
        <taxon>Paenibacillus</taxon>
    </lineage>
</organism>
<dbReference type="PROSITE" id="PS51257">
    <property type="entry name" value="PROKAR_LIPOPROTEIN"/>
    <property type="match status" value="1"/>
</dbReference>
<comment type="caution">
    <text evidence="4">The sequence shown here is derived from an EMBL/GenBank/DDBJ whole genome shotgun (WGS) entry which is preliminary data.</text>
</comment>
<protein>
    <submittedName>
        <fullName evidence="4">ABC-type glycerol-3-phosphate transport system substrate-binding protein</fullName>
    </submittedName>
</protein>
<proteinExistence type="inferred from homology"/>
<name>A0ABS4IPX4_9BACL</name>
<dbReference type="PANTHER" id="PTHR43649">
    <property type="entry name" value="ARABINOSE-BINDING PROTEIN-RELATED"/>
    <property type="match status" value="1"/>
</dbReference>
<reference evidence="4 5" key="1">
    <citation type="submission" date="2021-03" db="EMBL/GenBank/DDBJ databases">
        <title>Genomic Encyclopedia of Type Strains, Phase IV (KMG-IV): sequencing the most valuable type-strain genomes for metagenomic binning, comparative biology and taxonomic classification.</title>
        <authorList>
            <person name="Goeker M."/>
        </authorList>
    </citation>
    <scope>NUCLEOTIDE SEQUENCE [LARGE SCALE GENOMIC DNA]</scope>
    <source>
        <strain evidence="4 5">DSM 26048</strain>
    </source>
</reference>
<evidence type="ECO:0000256" key="1">
    <source>
        <dbReference type="ARBA" id="ARBA00008520"/>
    </source>
</evidence>
<evidence type="ECO:0000313" key="4">
    <source>
        <dbReference type="EMBL" id="MBP1988664.1"/>
    </source>
</evidence>
<feature type="signal peptide" evidence="3">
    <location>
        <begin position="1"/>
        <end position="21"/>
    </location>
</feature>
<comment type="similarity">
    <text evidence="1">Belongs to the bacterial solute-binding protein 1 family.</text>
</comment>
<dbReference type="Gene3D" id="3.40.190.10">
    <property type="entry name" value="Periplasmic binding protein-like II"/>
    <property type="match status" value="2"/>
</dbReference>
<dbReference type="Pfam" id="PF01547">
    <property type="entry name" value="SBP_bac_1"/>
    <property type="match status" value="1"/>
</dbReference>
<feature type="chain" id="PRO_5046464558" evidence="3">
    <location>
        <begin position="22"/>
        <end position="434"/>
    </location>
</feature>
<evidence type="ECO:0000256" key="2">
    <source>
        <dbReference type="ARBA" id="ARBA00022448"/>
    </source>
</evidence>
<dbReference type="SUPFAM" id="SSF53850">
    <property type="entry name" value="Periplasmic binding protein-like II"/>
    <property type="match status" value="1"/>
</dbReference>